<dbReference type="PANTHER" id="PTHR44688">
    <property type="entry name" value="DNA-BINDING TRANSCRIPTIONAL ACTIVATOR DEVR_DOSR"/>
    <property type="match status" value="1"/>
</dbReference>
<proteinExistence type="predicted"/>
<dbReference type="Pfam" id="PF00196">
    <property type="entry name" value="GerE"/>
    <property type="match status" value="1"/>
</dbReference>
<dbReference type="Gene3D" id="1.10.10.10">
    <property type="entry name" value="Winged helix-like DNA-binding domain superfamily/Winged helix DNA-binding domain"/>
    <property type="match status" value="1"/>
</dbReference>
<evidence type="ECO:0000259" key="4">
    <source>
        <dbReference type="PROSITE" id="PS50043"/>
    </source>
</evidence>
<evidence type="ECO:0000256" key="2">
    <source>
        <dbReference type="ARBA" id="ARBA00023125"/>
    </source>
</evidence>
<feature type="domain" description="HTH luxR-type" evidence="4">
    <location>
        <begin position="1"/>
        <end position="53"/>
    </location>
</feature>
<evidence type="ECO:0000313" key="5">
    <source>
        <dbReference type="EMBL" id="UXH79227.1"/>
    </source>
</evidence>
<dbReference type="PROSITE" id="PS00622">
    <property type="entry name" value="HTH_LUXR_1"/>
    <property type="match status" value="1"/>
</dbReference>
<evidence type="ECO:0000313" key="6">
    <source>
        <dbReference type="Proteomes" id="UP001064933"/>
    </source>
</evidence>
<evidence type="ECO:0000256" key="1">
    <source>
        <dbReference type="ARBA" id="ARBA00023015"/>
    </source>
</evidence>
<keyword evidence="6" id="KW-1185">Reference proteome</keyword>
<keyword evidence="2" id="KW-0238">DNA-binding</keyword>
<dbReference type="PRINTS" id="PR00038">
    <property type="entry name" value="HTHLUXR"/>
</dbReference>
<dbReference type="SMART" id="SM00421">
    <property type="entry name" value="HTH_LUXR"/>
    <property type="match status" value="1"/>
</dbReference>
<dbReference type="Proteomes" id="UP001064933">
    <property type="component" value="Chromosome"/>
</dbReference>
<dbReference type="SUPFAM" id="SSF46894">
    <property type="entry name" value="C-terminal effector domain of the bipartite response regulators"/>
    <property type="match status" value="1"/>
</dbReference>
<dbReference type="InterPro" id="IPR000792">
    <property type="entry name" value="Tscrpt_reg_LuxR_C"/>
</dbReference>
<sequence>MSKELVASGKLNKQVADELGIAIRTVEVHRARAFTKLGLRSAAELATLLERFELKR</sequence>
<dbReference type="CDD" id="cd06170">
    <property type="entry name" value="LuxR_C_like"/>
    <property type="match status" value="1"/>
</dbReference>
<name>A0ABY6B1F9_9BURK</name>
<organism evidence="5 6">
    <name type="scientific">Roseateles amylovorans</name>
    <dbReference type="NCBI Taxonomy" id="2978473"/>
    <lineage>
        <taxon>Bacteria</taxon>
        <taxon>Pseudomonadati</taxon>
        <taxon>Pseudomonadota</taxon>
        <taxon>Betaproteobacteria</taxon>
        <taxon>Burkholderiales</taxon>
        <taxon>Sphaerotilaceae</taxon>
        <taxon>Roseateles</taxon>
    </lineage>
</organism>
<dbReference type="PROSITE" id="PS50043">
    <property type="entry name" value="HTH_LUXR_2"/>
    <property type="match status" value="1"/>
</dbReference>
<keyword evidence="1" id="KW-0805">Transcription regulation</keyword>
<dbReference type="InterPro" id="IPR036388">
    <property type="entry name" value="WH-like_DNA-bd_sf"/>
</dbReference>
<reference evidence="5" key="1">
    <citation type="submission" date="2022-10" db="EMBL/GenBank/DDBJ databases">
        <title>Characterization and whole genome sequencing of a new Roseateles species, isolated from fresh water.</title>
        <authorList>
            <person name="Guliayeva D.Y."/>
            <person name="Akhremchuk A.E."/>
            <person name="Sikolenko M.A."/>
            <person name="Valentovich L.N."/>
            <person name="Sidarenka A.V."/>
        </authorList>
    </citation>
    <scope>NUCLEOTIDE SEQUENCE</scope>
    <source>
        <strain evidence="5">BIM B-1768</strain>
    </source>
</reference>
<dbReference type="RefSeq" id="WP_261759047.1">
    <property type="nucleotide sequence ID" value="NZ_CP104562.2"/>
</dbReference>
<protein>
    <submittedName>
        <fullName evidence="5">Helix-turn-helix transcriptional regulator</fullName>
    </submittedName>
</protein>
<dbReference type="EMBL" id="CP104562">
    <property type="protein sequence ID" value="UXH79227.1"/>
    <property type="molecule type" value="Genomic_DNA"/>
</dbReference>
<keyword evidence="3" id="KW-0804">Transcription</keyword>
<gene>
    <name evidence="5" type="ORF">N4261_04640</name>
</gene>
<accession>A0ABY6B1F9</accession>
<dbReference type="InterPro" id="IPR016032">
    <property type="entry name" value="Sig_transdc_resp-reg_C-effctor"/>
</dbReference>
<dbReference type="PANTHER" id="PTHR44688:SF16">
    <property type="entry name" value="DNA-BINDING TRANSCRIPTIONAL ACTIVATOR DEVR_DOSR"/>
    <property type="match status" value="1"/>
</dbReference>
<evidence type="ECO:0000256" key="3">
    <source>
        <dbReference type="ARBA" id="ARBA00023163"/>
    </source>
</evidence>